<evidence type="ECO:0000256" key="12">
    <source>
        <dbReference type="ARBA" id="ARBA00023242"/>
    </source>
</evidence>
<dbReference type="InterPro" id="IPR029060">
    <property type="entry name" value="PIN-like_dom_sf"/>
</dbReference>
<dbReference type="GO" id="GO:0003697">
    <property type="term" value="F:single-stranded DNA binding"/>
    <property type="evidence" value="ECO:0007669"/>
    <property type="project" value="InterPro"/>
</dbReference>
<dbReference type="GO" id="GO:0016740">
    <property type="term" value="F:transferase activity"/>
    <property type="evidence" value="ECO:0007669"/>
    <property type="project" value="UniProtKB-KW"/>
</dbReference>
<feature type="compositionally biased region" description="Basic and acidic residues" evidence="14">
    <location>
        <begin position="640"/>
        <end position="657"/>
    </location>
</feature>
<dbReference type="Gene3D" id="3.40.50.1010">
    <property type="entry name" value="5'-nuclease"/>
    <property type="match status" value="2"/>
</dbReference>
<dbReference type="FunFam" id="1.10.150.20:FF:000050">
    <property type="entry name" value="DNA repair protein UVH3"/>
    <property type="match status" value="1"/>
</dbReference>
<comment type="subcellular location">
    <subcellularLocation>
        <location evidence="2">Nucleus</location>
    </subcellularLocation>
</comment>
<feature type="region of interest" description="Disordered" evidence="14">
    <location>
        <begin position="1320"/>
        <end position="1523"/>
    </location>
</feature>
<dbReference type="GO" id="GO:0004520">
    <property type="term" value="F:DNA endonuclease activity"/>
    <property type="evidence" value="ECO:0007669"/>
    <property type="project" value="TreeGrafter"/>
</dbReference>
<feature type="compositionally biased region" description="Polar residues" evidence="14">
    <location>
        <begin position="475"/>
        <end position="492"/>
    </location>
</feature>
<dbReference type="OrthoDB" id="31113at2759"/>
<keyword evidence="11" id="KW-0234">DNA repair</keyword>
<dbReference type="InterPro" id="IPR006085">
    <property type="entry name" value="XPG_DNA_repair_N"/>
</dbReference>
<evidence type="ECO:0000259" key="16">
    <source>
        <dbReference type="SMART" id="SM00485"/>
    </source>
</evidence>
<dbReference type="Gene3D" id="1.10.150.20">
    <property type="entry name" value="5' to 3' exonuclease, C-terminal subdomain"/>
    <property type="match status" value="1"/>
</dbReference>
<evidence type="ECO:0000313" key="17">
    <source>
        <dbReference type="EMBL" id="KAB1211736.1"/>
    </source>
</evidence>
<dbReference type="FunFam" id="3.40.50.1010:FF:000029">
    <property type="entry name" value="DNA repair protein UVH3"/>
    <property type="match status" value="1"/>
</dbReference>
<evidence type="ECO:0000256" key="10">
    <source>
        <dbReference type="ARBA" id="ARBA00022842"/>
    </source>
</evidence>
<feature type="compositionally biased region" description="Basic residues" evidence="14">
    <location>
        <begin position="1403"/>
        <end position="1417"/>
    </location>
</feature>
<reference evidence="17 18" key="1">
    <citation type="journal article" date="2019" name="Plant Biotechnol. J.">
        <title>The red bayberry genome and genetic basis of sex determination.</title>
        <authorList>
            <person name="Jia H.M."/>
            <person name="Jia H.J."/>
            <person name="Cai Q.L."/>
            <person name="Wang Y."/>
            <person name="Zhao H.B."/>
            <person name="Yang W.F."/>
            <person name="Wang G.Y."/>
            <person name="Li Y.H."/>
            <person name="Zhan D.L."/>
            <person name="Shen Y.T."/>
            <person name="Niu Q.F."/>
            <person name="Chang L."/>
            <person name="Qiu J."/>
            <person name="Zhao L."/>
            <person name="Xie H.B."/>
            <person name="Fu W.Y."/>
            <person name="Jin J."/>
            <person name="Li X.W."/>
            <person name="Jiao Y."/>
            <person name="Zhou C.C."/>
            <person name="Tu T."/>
            <person name="Chai C.Y."/>
            <person name="Gao J.L."/>
            <person name="Fan L.J."/>
            <person name="van de Weg E."/>
            <person name="Wang J.Y."/>
            <person name="Gao Z.S."/>
        </authorList>
    </citation>
    <scope>NUCLEOTIDE SEQUENCE [LARGE SCALE GENOMIC DNA]</scope>
    <source>
        <tissue evidence="17">Leaves</tissue>
    </source>
</reference>
<feature type="coiled-coil region" evidence="13">
    <location>
        <begin position="112"/>
        <end position="143"/>
    </location>
</feature>
<dbReference type="SMART" id="SM00485">
    <property type="entry name" value="XPGN"/>
    <property type="match status" value="1"/>
</dbReference>
<dbReference type="Pfam" id="PF00752">
    <property type="entry name" value="XPG_N"/>
    <property type="match status" value="1"/>
</dbReference>
<keyword evidence="18" id="KW-1185">Reference proteome</keyword>
<accession>A0A6A1VHR3</accession>
<dbReference type="FunFam" id="3.40.50.1010:FF:000031">
    <property type="entry name" value="DNA repair protein UVH3"/>
    <property type="match status" value="1"/>
</dbReference>
<dbReference type="PRINTS" id="PR00066">
    <property type="entry name" value="XRODRMPGMNTG"/>
</dbReference>
<evidence type="ECO:0000256" key="5">
    <source>
        <dbReference type="ARBA" id="ARBA00022722"/>
    </source>
</evidence>
<keyword evidence="8" id="KW-0227">DNA damage</keyword>
<dbReference type="PANTHER" id="PTHR16171:SF7">
    <property type="entry name" value="DNA REPAIR PROTEIN RAD2"/>
    <property type="match status" value="1"/>
</dbReference>
<feature type="region of interest" description="Disordered" evidence="14">
    <location>
        <begin position="1571"/>
        <end position="1688"/>
    </location>
</feature>
<dbReference type="GO" id="GO:0006289">
    <property type="term" value="P:nucleotide-excision repair"/>
    <property type="evidence" value="ECO:0007669"/>
    <property type="project" value="InterPro"/>
</dbReference>
<feature type="domain" description="XPG N-terminal" evidence="16">
    <location>
        <begin position="1"/>
        <end position="98"/>
    </location>
</feature>
<evidence type="ECO:0000313" key="18">
    <source>
        <dbReference type="Proteomes" id="UP000516437"/>
    </source>
</evidence>
<feature type="region of interest" description="Disordered" evidence="14">
    <location>
        <begin position="632"/>
        <end position="657"/>
    </location>
</feature>
<feature type="compositionally biased region" description="Basic and acidic residues" evidence="14">
    <location>
        <begin position="1333"/>
        <end position="1346"/>
    </location>
</feature>
<dbReference type="PROSITE" id="PS00841">
    <property type="entry name" value="XPG_1"/>
    <property type="match status" value="1"/>
</dbReference>
<name>A0A6A1VHR3_9ROSI</name>
<dbReference type="CDD" id="cd09868">
    <property type="entry name" value="PIN_XPG_RAD2"/>
    <property type="match status" value="2"/>
</dbReference>
<evidence type="ECO:0000256" key="14">
    <source>
        <dbReference type="SAM" id="MobiDB-lite"/>
    </source>
</evidence>
<feature type="compositionally biased region" description="Low complexity" evidence="14">
    <location>
        <begin position="1665"/>
        <end position="1674"/>
    </location>
</feature>
<proteinExistence type="inferred from homology"/>
<evidence type="ECO:0000256" key="7">
    <source>
        <dbReference type="ARBA" id="ARBA00022759"/>
    </source>
</evidence>
<feature type="compositionally biased region" description="Acidic residues" evidence="14">
    <location>
        <begin position="328"/>
        <end position="342"/>
    </location>
</feature>
<evidence type="ECO:0000256" key="4">
    <source>
        <dbReference type="ARBA" id="ARBA00022679"/>
    </source>
</evidence>
<dbReference type="CDD" id="cd09904">
    <property type="entry name" value="H3TH_XPG"/>
    <property type="match status" value="1"/>
</dbReference>
<keyword evidence="9" id="KW-0378">Hydrolase</keyword>
<dbReference type="SMART" id="SM00279">
    <property type="entry name" value="HhH2"/>
    <property type="match status" value="1"/>
</dbReference>
<feature type="compositionally biased region" description="Basic and acidic residues" evidence="14">
    <location>
        <begin position="1441"/>
        <end position="1452"/>
    </location>
</feature>
<keyword evidence="4" id="KW-0808">Transferase</keyword>
<evidence type="ECO:0000256" key="9">
    <source>
        <dbReference type="ARBA" id="ARBA00022801"/>
    </source>
</evidence>
<dbReference type="SUPFAM" id="SSF88723">
    <property type="entry name" value="PIN domain-like"/>
    <property type="match status" value="1"/>
</dbReference>
<evidence type="ECO:0000256" key="1">
    <source>
        <dbReference type="ARBA" id="ARBA00001946"/>
    </source>
</evidence>
<dbReference type="EMBL" id="RXIC02000024">
    <property type="protein sequence ID" value="KAB1211736.1"/>
    <property type="molecule type" value="Genomic_DNA"/>
</dbReference>
<dbReference type="PANTHER" id="PTHR16171">
    <property type="entry name" value="DNA REPAIR PROTEIN COMPLEMENTING XP-G CELLS-RELATED"/>
    <property type="match status" value="1"/>
</dbReference>
<evidence type="ECO:0000256" key="13">
    <source>
        <dbReference type="SAM" id="Coils"/>
    </source>
</evidence>
<dbReference type="InterPro" id="IPR001044">
    <property type="entry name" value="XPG/Rad2_eukaryotes"/>
</dbReference>
<sequence>MGVHGLWELLAPVGRRVSVETLAGKKLAIDASIWMVQFIKAMRDEKGEMVRNAHLLGFFRRICKLLFLRTKPVFVFDGGTPALKRRTVIARRRQRDNAQAKVRKTAEKLLLNQLKAMKLKELAKEIENQKQKQQKKKQRNDVRVEKFLPVETNVVGHQLEGNAMVSNTWNQEKLDEMLAASIALEEAGSFANNASTASAAAIPSGEEDINEEEEMILPTEHAEIDPAVLASLPQSMQHNLLVQLRGKKMKEAEMQVENRRQMQDYEAKGKKILSDETDMFGCPSPGDDLGARSGDQEKLDEMLAASIFAEETGRLVNSASKSVAPFPSDEEDGKDEDEDEDEEMMLPAMNGEFDPTVLAALPPSMQLDLLVQVRERLIAENRQKYQKFKKDPAKFSELQIQAYLKTVAFRREIDEVQKSAAGRGVGGVQTSRIASEANREFIFSSSFTGDKQVLASAGAQRNGDNQPETPREHPSQSSINSVASTSKSNAMPSSGLDESTRVIDDNIETYLDERGRVRVSRVRAMGIRMTRDLQRNLDLMKEIEQESENSNNIENLQTMISRNKISVPRTFPSKNQSLETSHDGNCESVCLSERDDQFMVKNDASIEVSFEDDGFDGDDDLFAQLVAGNPVNISSADNTPSRKEPSNFHSHCSSEEGVIKEKVDSVSNDDGVGRKFSLEQGNISDDSDVEWEEGVCDFHKSTSLCQAESGRTVSKGHLQEEADLQEAIKRSLDYVRDNECSFVLPQDEKNHGEKVPEDTGLFDQRYQSGGKLVPEGCGTRGNESFSEILNDDEKPDRVAGITVSQTIDSSGRQLKSSVGCSSAISEMLLNKPHERYPGINSEQSMLDAAEGGNLYRETPCAESITPLETSSYIPSWGSEKNSCISDAICGAKMNDTEAEPVCHVTDMISDSPLMKLSMTDTTNEIDFHQNLAAEERIDNRIGERKHKKDNSLIEGNETLQAEVTEGDLEEEMLVLHQEYLNLGDEQRKLERNAESVNSEMFTECQELLQMFGLPYIIAPMEAEAQCAYLELANLVDGVVTDDSDVFLFGARSVYKNIFDDRKYVETYLMKDIEKELGLTREKLIRMALLLGSDYTEGISGIGIVNAFEVVNAFPEEDGLDKFREWIESPDPTILKKLDTDTGSSARKRGPKVSDNGLSCSKHNTEEVSASELNISEAQEQKQSESYMQDIKQIFMDKHRNVSKNWHIPSSFPSEAVISAYSSPQVDKSSEPFTWGKPDHFVLRKLCWGKFGWGSQKVDELLVPVLKEYDKHETQLRLEAFYTFNERFAKIRSKRIKKALKGVTGQQTSVLIDDPLPEVSRSKKKRGVSLVEPGDNKSEKPPDKIEESDGQNQSNYGHESTPKQSRKRRNYGEPVPSSEENLEPSTEAEVRQSRNRGSLGNGRGRGRGRGRRAGRGGGKKSSGLETCESSASDSDHDEQEALMEKFEAPDKVRRSARSRKPVNYTVNDFEVEDLEKSADQSEKKCSDDESLEQDLSSAQGVCGDAAAAGHNGKKQRHAEDPALEEGLHGDCLKIGGGFCTGECEISQPDVSQCLDPSQTEVPKDYLKIGGGFCLDEGEEENDQDGSNGPAAASAPGNADISHLSGFMDEGDLDSGSAQSNLLPKDALDGPGKTDAYNTESNQDHLNASSNDGNPKGYVDLPENRKGTTGTTTVGGLSAMPFLRRKRRKS</sequence>
<feature type="region of interest" description="Disordered" evidence="14">
    <location>
        <begin position="319"/>
        <end position="342"/>
    </location>
</feature>
<gene>
    <name evidence="17" type="ORF">CJ030_MR6G023249</name>
</gene>
<dbReference type="PRINTS" id="PR00853">
    <property type="entry name" value="XPGRADSUPER"/>
</dbReference>
<evidence type="ECO:0000256" key="6">
    <source>
        <dbReference type="ARBA" id="ARBA00022723"/>
    </source>
</evidence>
<dbReference type="Pfam" id="PF14377">
    <property type="entry name" value="UBM"/>
    <property type="match status" value="2"/>
</dbReference>
<dbReference type="Proteomes" id="UP000516437">
    <property type="component" value="Chromosome 6"/>
</dbReference>
<dbReference type="InterPro" id="IPR008918">
    <property type="entry name" value="HhH2"/>
</dbReference>
<feature type="compositionally biased region" description="Low complexity" evidence="14">
    <location>
        <begin position="1584"/>
        <end position="1597"/>
    </location>
</feature>
<dbReference type="InterPro" id="IPR025527">
    <property type="entry name" value="HUWE1/Rev1_UBM"/>
</dbReference>
<protein>
    <submittedName>
        <fullName evidence="17">DNA repair protein UVH3</fullName>
    </submittedName>
</protein>
<evidence type="ECO:0000256" key="3">
    <source>
        <dbReference type="ARBA" id="ARBA00005283"/>
    </source>
</evidence>
<dbReference type="InterPro" id="IPR006084">
    <property type="entry name" value="XPG/Rad2"/>
</dbReference>
<dbReference type="InterPro" id="IPR036279">
    <property type="entry name" value="5-3_exonuclease_C_sf"/>
</dbReference>
<dbReference type="GO" id="GO:0016788">
    <property type="term" value="F:hydrolase activity, acting on ester bonds"/>
    <property type="evidence" value="ECO:0007669"/>
    <property type="project" value="InterPro"/>
</dbReference>
<keyword evidence="13" id="KW-0175">Coiled coil</keyword>
<dbReference type="SUPFAM" id="SSF47807">
    <property type="entry name" value="5' to 3' exonuclease, C-terminal subdomain"/>
    <property type="match status" value="1"/>
</dbReference>
<dbReference type="InterPro" id="IPR019974">
    <property type="entry name" value="XPG_CS"/>
</dbReference>
<keyword evidence="5" id="KW-0540">Nuclease</keyword>
<dbReference type="SMART" id="SM00484">
    <property type="entry name" value="XPGI"/>
    <property type="match status" value="1"/>
</dbReference>
<dbReference type="GO" id="GO:0046872">
    <property type="term" value="F:metal ion binding"/>
    <property type="evidence" value="ECO:0007669"/>
    <property type="project" value="UniProtKB-KW"/>
</dbReference>
<keyword evidence="12" id="KW-0539">Nucleus</keyword>
<feature type="region of interest" description="Disordered" evidence="14">
    <location>
        <begin position="456"/>
        <end position="500"/>
    </location>
</feature>
<keyword evidence="10" id="KW-0460">Magnesium</keyword>
<comment type="caution">
    <text evidence="17">The sequence shown here is derived from an EMBL/GenBank/DDBJ whole genome shotgun (WGS) entry which is preliminary data.</text>
</comment>
<evidence type="ECO:0000256" key="11">
    <source>
        <dbReference type="ARBA" id="ARBA00023204"/>
    </source>
</evidence>
<dbReference type="InterPro" id="IPR006086">
    <property type="entry name" value="XPG-I_dom"/>
</dbReference>
<keyword evidence="6" id="KW-0479">Metal-binding</keyword>
<comment type="similarity">
    <text evidence="3">Belongs to the XPG/RAD2 endonuclease family. XPG subfamily.</text>
</comment>
<comment type="cofactor">
    <cofactor evidence="1">
        <name>Mg(2+)</name>
        <dbReference type="ChEBI" id="CHEBI:18420"/>
    </cofactor>
</comment>
<evidence type="ECO:0000256" key="8">
    <source>
        <dbReference type="ARBA" id="ARBA00022763"/>
    </source>
</evidence>
<feature type="compositionally biased region" description="Polar residues" evidence="14">
    <location>
        <begin position="1634"/>
        <end position="1651"/>
    </location>
</feature>
<dbReference type="PROSITE" id="PS00842">
    <property type="entry name" value="XPG_2"/>
    <property type="match status" value="1"/>
</dbReference>
<feature type="compositionally biased region" description="Basic and acidic residues" evidence="14">
    <location>
        <begin position="1473"/>
        <end position="1486"/>
    </location>
</feature>
<organism evidence="17 18">
    <name type="scientific">Morella rubra</name>
    <name type="common">Chinese bayberry</name>
    <dbReference type="NCBI Taxonomy" id="262757"/>
    <lineage>
        <taxon>Eukaryota</taxon>
        <taxon>Viridiplantae</taxon>
        <taxon>Streptophyta</taxon>
        <taxon>Embryophyta</taxon>
        <taxon>Tracheophyta</taxon>
        <taxon>Spermatophyta</taxon>
        <taxon>Magnoliopsida</taxon>
        <taxon>eudicotyledons</taxon>
        <taxon>Gunneridae</taxon>
        <taxon>Pentapetalae</taxon>
        <taxon>rosids</taxon>
        <taxon>fabids</taxon>
        <taxon>Fagales</taxon>
        <taxon>Myricaceae</taxon>
        <taxon>Morella</taxon>
    </lineage>
</organism>
<keyword evidence="7" id="KW-0255">Endonuclease</keyword>
<dbReference type="Pfam" id="PF00867">
    <property type="entry name" value="XPG_I"/>
    <property type="match status" value="1"/>
</dbReference>
<dbReference type="GO" id="GO:0005634">
    <property type="term" value="C:nucleus"/>
    <property type="evidence" value="ECO:0007669"/>
    <property type="project" value="UniProtKB-SubCell"/>
</dbReference>
<evidence type="ECO:0000259" key="15">
    <source>
        <dbReference type="SMART" id="SM00484"/>
    </source>
</evidence>
<feature type="domain" description="XPG-I" evidence="15">
    <location>
        <begin position="1009"/>
        <end position="1078"/>
    </location>
</feature>
<evidence type="ECO:0000256" key="2">
    <source>
        <dbReference type="ARBA" id="ARBA00004123"/>
    </source>
</evidence>
<feature type="region of interest" description="Disordered" evidence="14">
    <location>
        <begin position="1136"/>
        <end position="1160"/>
    </location>
</feature>